<gene>
    <name evidence="5" type="ORF">HF999_21710</name>
</gene>
<dbReference type="InterPro" id="IPR042070">
    <property type="entry name" value="PucR_C-HTH_sf"/>
</dbReference>
<dbReference type="InterPro" id="IPR041522">
    <property type="entry name" value="CdaR_GGDEF"/>
</dbReference>
<dbReference type="EMBL" id="JAAXOQ010000054">
    <property type="protein sequence ID" value="NKY20972.1"/>
    <property type="molecule type" value="Genomic_DNA"/>
</dbReference>
<evidence type="ECO:0000313" key="5">
    <source>
        <dbReference type="EMBL" id="NKY20972.1"/>
    </source>
</evidence>
<evidence type="ECO:0000259" key="4">
    <source>
        <dbReference type="Pfam" id="PF17853"/>
    </source>
</evidence>
<proteinExistence type="inferred from homology"/>
<dbReference type="Proteomes" id="UP000582646">
    <property type="component" value="Unassembled WGS sequence"/>
</dbReference>
<dbReference type="InterPro" id="IPR025751">
    <property type="entry name" value="RsbRD_N_dom"/>
</dbReference>
<dbReference type="InterPro" id="IPR051448">
    <property type="entry name" value="CdaR-like_regulators"/>
</dbReference>
<dbReference type="AlphaFoldDB" id="A0A846X9R1"/>
<evidence type="ECO:0000256" key="1">
    <source>
        <dbReference type="ARBA" id="ARBA00006754"/>
    </source>
</evidence>
<dbReference type="PANTHER" id="PTHR33744:SF1">
    <property type="entry name" value="DNA-BINDING TRANSCRIPTIONAL ACTIVATOR ADER"/>
    <property type="match status" value="1"/>
</dbReference>
<feature type="domain" description="RsbT co-antagonist protein RsbRD N-terminal" evidence="3">
    <location>
        <begin position="33"/>
        <end position="173"/>
    </location>
</feature>
<comment type="caution">
    <text evidence="5">The sequence shown here is derived from an EMBL/GenBank/DDBJ whole genome shotgun (WGS) entry which is preliminary data.</text>
</comment>
<name>A0A846X9R1_9ACTN</name>
<dbReference type="RefSeq" id="WP_168547849.1">
    <property type="nucleotide sequence ID" value="NZ_BAAAKS010000060.1"/>
</dbReference>
<protein>
    <submittedName>
        <fullName evidence="5">PucR family transcriptional regulator</fullName>
    </submittedName>
</protein>
<dbReference type="Pfam" id="PF13556">
    <property type="entry name" value="HTH_30"/>
    <property type="match status" value="1"/>
</dbReference>
<dbReference type="PANTHER" id="PTHR33744">
    <property type="entry name" value="CARBOHYDRATE DIACID REGULATOR"/>
    <property type="match status" value="1"/>
</dbReference>
<keyword evidence="6" id="KW-1185">Reference proteome</keyword>
<feature type="domain" description="PucR C-terminal helix-turn-helix" evidence="2">
    <location>
        <begin position="369"/>
        <end position="424"/>
    </location>
</feature>
<reference evidence="5 6" key="1">
    <citation type="submission" date="2020-04" db="EMBL/GenBank/DDBJ databases">
        <title>MicrobeNet Type strains.</title>
        <authorList>
            <person name="Nicholson A.C."/>
        </authorList>
    </citation>
    <scope>NUCLEOTIDE SEQUENCE [LARGE SCALE GENOMIC DNA]</scope>
    <source>
        <strain evidence="5 6">DSM 44113</strain>
    </source>
</reference>
<feature type="domain" description="CdaR GGDEF-like" evidence="4">
    <location>
        <begin position="183"/>
        <end position="320"/>
    </location>
</feature>
<dbReference type="Pfam" id="PF17853">
    <property type="entry name" value="GGDEF_2"/>
    <property type="match status" value="1"/>
</dbReference>
<evidence type="ECO:0000259" key="3">
    <source>
        <dbReference type="Pfam" id="PF14361"/>
    </source>
</evidence>
<sequence>MRQTSDRSGYGSDPIGRTVAGVLGGLDQRIVGDRMTARMLADIPELRGDVELERALAASVAGNVETVLHGMVFGVDPGTIVAPLAALAYPRLLAQRGLPVTALVRAYRLGQASMVQQMHAAVRATDLPLAQMLAAHEWITDWSFSYSDTVIETVIAAYQRERDRWMQGRSSARVARVRELLAGDDTPDIDAASSAVGYPLRRHHLAVIAWFPDDEAGAAGGGDLVDRMESFVRALAEAVGVAEAPLFIAADHRTAWGWLPLAAAEPGSARAHAFLTAPPDGARSVTAGLGDGAPRVAVGTVRTGVDGFRRSHREAEAVRRTVGEGSAVFAGDPGVMVAALVGADPAAARAWARDVLGDLAADTESDARLRATLAVYLRHGGGFKAAAEELNMHANSVKYRVQRAIARRGRAIGDDRLDIEVALLVRDPAGERARAGH</sequence>
<comment type="similarity">
    <text evidence="1">Belongs to the CdaR family.</text>
</comment>
<evidence type="ECO:0000259" key="2">
    <source>
        <dbReference type="Pfam" id="PF13556"/>
    </source>
</evidence>
<dbReference type="InterPro" id="IPR025736">
    <property type="entry name" value="PucR_C-HTH_dom"/>
</dbReference>
<dbReference type="Gene3D" id="1.10.10.2840">
    <property type="entry name" value="PucR C-terminal helix-turn-helix domain"/>
    <property type="match status" value="1"/>
</dbReference>
<organism evidence="5 6">
    <name type="scientific">Tsukamurella spumae</name>
    <dbReference type="NCBI Taxonomy" id="44753"/>
    <lineage>
        <taxon>Bacteria</taxon>
        <taxon>Bacillati</taxon>
        <taxon>Actinomycetota</taxon>
        <taxon>Actinomycetes</taxon>
        <taxon>Mycobacteriales</taxon>
        <taxon>Tsukamurellaceae</taxon>
        <taxon>Tsukamurella</taxon>
    </lineage>
</organism>
<dbReference type="Pfam" id="PF14361">
    <property type="entry name" value="RsbRD_N"/>
    <property type="match status" value="1"/>
</dbReference>
<evidence type="ECO:0000313" key="6">
    <source>
        <dbReference type="Proteomes" id="UP000582646"/>
    </source>
</evidence>
<accession>A0A846X9R1</accession>